<evidence type="ECO:0000313" key="1">
    <source>
        <dbReference type="EMBL" id="KAJ9657342.1"/>
    </source>
</evidence>
<name>A0ACC3A917_9EURO</name>
<dbReference type="Proteomes" id="UP001172386">
    <property type="component" value="Unassembled WGS sequence"/>
</dbReference>
<gene>
    <name evidence="1" type="ORF">H2198_004353</name>
</gene>
<reference evidence="1" key="1">
    <citation type="submission" date="2022-10" db="EMBL/GenBank/DDBJ databases">
        <title>Culturing micro-colonial fungi from biological soil crusts in the Mojave desert and describing Neophaeococcomyces mojavensis, and introducing the new genera and species Taxawa tesnikishii.</title>
        <authorList>
            <person name="Kurbessoian T."/>
            <person name="Stajich J.E."/>
        </authorList>
    </citation>
    <scope>NUCLEOTIDE SEQUENCE</scope>
    <source>
        <strain evidence="1">JES_112</strain>
    </source>
</reference>
<protein>
    <submittedName>
        <fullName evidence="1">Uncharacterized protein</fullName>
    </submittedName>
</protein>
<dbReference type="EMBL" id="JAPDRQ010000065">
    <property type="protein sequence ID" value="KAJ9657342.1"/>
    <property type="molecule type" value="Genomic_DNA"/>
</dbReference>
<proteinExistence type="predicted"/>
<comment type="caution">
    <text evidence="1">The sequence shown here is derived from an EMBL/GenBank/DDBJ whole genome shotgun (WGS) entry which is preliminary data.</text>
</comment>
<accession>A0ACC3A917</accession>
<keyword evidence="2" id="KW-1185">Reference proteome</keyword>
<organism evidence="1 2">
    <name type="scientific">Neophaeococcomyces mojaviensis</name>
    <dbReference type="NCBI Taxonomy" id="3383035"/>
    <lineage>
        <taxon>Eukaryota</taxon>
        <taxon>Fungi</taxon>
        <taxon>Dikarya</taxon>
        <taxon>Ascomycota</taxon>
        <taxon>Pezizomycotina</taxon>
        <taxon>Eurotiomycetes</taxon>
        <taxon>Chaetothyriomycetidae</taxon>
        <taxon>Chaetothyriales</taxon>
        <taxon>Chaetothyriales incertae sedis</taxon>
        <taxon>Neophaeococcomyces</taxon>
    </lineage>
</organism>
<evidence type="ECO:0000313" key="2">
    <source>
        <dbReference type="Proteomes" id="UP001172386"/>
    </source>
</evidence>
<sequence length="240" mass="26770">MHQTISPAIFYWGTPVVLITTENEDGSFNIAPMSSAWWLGNRCMLGLATVSHTTRNLLRTKQCVLNLPSDDMRDYVNALARTTGTPNVATAEPASGLVFFKKMNGYKSVHDKFEHAGLTPQGAECVRPARIAECPAQMEAELVGVHKMFQDLDSDMTLALEVKVLRTHVHDNIRMAGHRNRIDPDLWRPMIMSFQELYGLGPKKIGASVLAKIPEEGYRPLTNPIEDSDTEEAKPEGHKR</sequence>